<dbReference type="SUPFAM" id="SSF52540">
    <property type="entry name" value="P-loop containing nucleoside triphosphate hydrolases"/>
    <property type="match status" value="1"/>
</dbReference>
<keyword evidence="3" id="KW-0813">Transport</keyword>
<name>A0AB37I195_9ACTN</name>
<dbReference type="GO" id="GO:0046677">
    <property type="term" value="P:response to antibiotic"/>
    <property type="evidence" value="ECO:0007669"/>
    <property type="project" value="UniProtKB-KW"/>
</dbReference>
<dbReference type="InterPro" id="IPR003593">
    <property type="entry name" value="AAA+_ATPase"/>
</dbReference>
<evidence type="ECO:0000256" key="1">
    <source>
        <dbReference type="ARBA" id="ARBA00004202"/>
    </source>
</evidence>
<proteinExistence type="inferred from homology"/>
<evidence type="ECO:0000256" key="3">
    <source>
        <dbReference type="ARBA" id="ARBA00022448"/>
    </source>
</evidence>
<dbReference type="InterPro" id="IPR050763">
    <property type="entry name" value="ABC_transporter_ATP-binding"/>
</dbReference>
<gene>
    <name evidence="8" type="ORF">J5A53_06985</name>
</gene>
<evidence type="ECO:0000256" key="2">
    <source>
        <dbReference type="ARBA" id="ARBA00005417"/>
    </source>
</evidence>
<evidence type="ECO:0000313" key="9">
    <source>
        <dbReference type="Proteomes" id="UP000677180"/>
    </source>
</evidence>
<dbReference type="Pfam" id="PF00005">
    <property type="entry name" value="ABC_tran"/>
    <property type="match status" value="1"/>
</dbReference>
<dbReference type="GO" id="GO:0016887">
    <property type="term" value="F:ATP hydrolysis activity"/>
    <property type="evidence" value="ECO:0007669"/>
    <property type="project" value="InterPro"/>
</dbReference>
<keyword evidence="5 8" id="KW-0067">ATP-binding</keyword>
<dbReference type="PANTHER" id="PTHR42711">
    <property type="entry name" value="ABC TRANSPORTER ATP-BINDING PROTEIN"/>
    <property type="match status" value="1"/>
</dbReference>
<sequence>MRQSLSVETDFPIVLEDASKRFGSVQALAGLDLRVRRGTVHGFLGPNGAGKSTTIRALLGQIRLNSGRAAVFGAGPWRSAPLIHEHIAYVPGDTVLWPGLTGGECIDLMGRLQGSQDRRRRDQLIERFELDPRRRVGGYSKGNRQKVALISALATRACLLLLDEPTSGLDPVMERRFVETIREIAAEDRTILLSSHIMSEVELLCHEVTIIRAGRAIVTDSLDNLRDQARVRIGARLDRPLPDGVLPEGAVHATNDDPLRLDLSVPSDEVLPVVSALVSSAPRGLTVTPANLDDLFWQRYEGNLR</sequence>
<keyword evidence="6" id="KW-0046">Antibiotic resistance</keyword>
<dbReference type="PANTHER" id="PTHR42711:SF5">
    <property type="entry name" value="ABC TRANSPORTER ATP-BINDING PROTEIN NATA"/>
    <property type="match status" value="1"/>
</dbReference>
<dbReference type="GO" id="GO:0005524">
    <property type="term" value="F:ATP binding"/>
    <property type="evidence" value="ECO:0007669"/>
    <property type="project" value="UniProtKB-KW"/>
</dbReference>
<dbReference type="Proteomes" id="UP000677180">
    <property type="component" value="Chromosome"/>
</dbReference>
<dbReference type="InterPro" id="IPR003439">
    <property type="entry name" value="ABC_transporter-like_ATP-bd"/>
</dbReference>
<comment type="subcellular location">
    <subcellularLocation>
        <location evidence="1">Cell membrane</location>
        <topology evidence="1">Peripheral membrane protein</topology>
    </subcellularLocation>
</comment>
<dbReference type="PROSITE" id="PS00211">
    <property type="entry name" value="ABC_TRANSPORTER_1"/>
    <property type="match status" value="1"/>
</dbReference>
<dbReference type="PROSITE" id="PS50893">
    <property type="entry name" value="ABC_TRANSPORTER_2"/>
    <property type="match status" value="1"/>
</dbReference>
<evidence type="ECO:0000256" key="5">
    <source>
        <dbReference type="ARBA" id="ARBA00022840"/>
    </source>
</evidence>
<evidence type="ECO:0000313" key="8">
    <source>
        <dbReference type="EMBL" id="QUC12402.1"/>
    </source>
</evidence>
<dbReference type="GO" id="GO:0005886">
    <property type="term" value="C:plasma membrane"/>
    <property type="evidence" value="ECO:0007669"/>
    <property type="project" value="UniProtKB-SubCell"/>
</dbReference>
<dbReference type="InterPro" id="IPR017871">
    <property type="entry name" value="ABC_transporter-like_CS"/>
</dbReference>
<dbReference type="SMART" id="SM00382">
    <property type="entry name" value="AAA"/>
    <property type="match status" value="1"/>
</dbReference>
<dbReference type="Gene3D" id="3.40.50.300">
    <property type="entry name" value="P-loop containing nucleotide triphosphate hydrolases"/>
    <property type="match status" value="1"/>
</dbReference>
<protein>
    <submittedName>
        <fullName evidence="8">ABC transporter ATP-binding protein</fullName>
    </submittedName>
</protein>
<evidence type="ECO:0000256" key="4">
    <source>
        <dbReference type="ARBA" id="ARBA00022741"/>
    </source>
</evidence>
<dbReference type="CDD" id="cd03230">
    <property type="entry name" value="ABC_DR_subfamily_A"/>
    <property type="match status" value="1"/>
</dbReference>
<keyword evidence="4" id="KW-0547">Nucleotide-binding</keyword>
<organism evidence="8 9">
    <name type="scientific">Arachnia propionica</name>
    <dbReference type="NCBI Taxonomy" id="1750"/>
    <lineage>
        <taxon>Bacteria</taxon>
        <taxon>Bacillati</taxon>
        <taxon>Actinomycetota</taxon>
        <taxon>Actinomycetes</taxon>
        <taxon>Propionibacteriales</taxon>
        <taxon>Propionibacteriaceae</taxon>
        <taxon>Arachnia</taxon>
    </lineage>
</organism>
<dbReference type="AlphaFoldDB" id="A0AB37I195"/>
<evidence type="ECO:0000259" key="7">
    <source>
        <dbReference type="PROSITE" id="PS50893"/>
    </source>
</evidence>
<reference evidence="8" key="1">
    <citation type="submission" date="2021-03" db="EMBL/GenBank/DDBJ databases">
        <title>Human Oral Microbial Genomes.</title>
        <authorList>
            <person name="Johnston C.D."/>
            <person name="Chen T."/>
            <person name="Dewhirst F.E."/>
        </authorList>
    </citation>
    <scope>NUCLEOTIDE SEQUENCE</scope>
    <source>
        <strain evidence="8">F0714</strain>
    </source>
</reference>
<feature type="domain" description="ABC transporter" evidence="7">
    <location>
        <begin position="13"/>
        <end position="238"/>
    </location>
</feature>
<comment type="similarity">
    <text evidence="2">Belongs to the ABC transporter superfamily.</text>
</comment>
<dbReference type="InterPro" id="IPR027417">
    <property type="entry name" value="P-loop_NTPase"/>
</dbReference>
<dbReference type="EMBL" id="CP072385">
    <property type="protein sequence ID" value="QUC12402.1"/>
    <property type="molecule type" value="Genomic_DNA"/>
</dbReference>
<evidence type="ECO:0000256" key="6">
    <source>
        <dbReference type="ARBA" id="ARBA00023251"/>
    </source>
</evidence>
<accession>A0AB37I195</accession>